<reference evidence="2" key="1">
    <citation type="submission" date="2022-02" db="EMBL/GenBank/DDBJ databases">
        <title>Crop Bioprotection Bacillus Genome Sequencing.</title>
        <authorList>
            <person name="Dunlap C."/>
        </authorList>
    </citation>
    <scope>NUCLEOTIDE SEQUENCE</scope>
    <source>
        <strain evidence="2">98-1</strain>
    </source>
</reference>
<protein>
    <submittedName>
        <fullName evidence="2">Uncharacterized protein</fullName>
    </submittedName>
</protein>
<feature type="transmembrane region" description="Helical" evidence="1">
    <location>
        <begin position="6"/>
        <end position="23"/>
    </location>
</feature>
<dbReference type="Proteomes" id="UP001067121">
    <property type="component" value="Unassembled WGS sequence"/>
</dbReference>
<evidence type="ECO:0000256" key="1">
    <source>
        <dbReference type="SAM" id="Phobius"/>
    </source>
</evidence>
<name>A0AAP3CPF2_BACVA</name>
<organism evidence="2 3">
    <name type="scientific">Bacillus vallismortis</name>
    <dbReference type="NCBI Taxonomy" id="72361"/>
    <lineage>
        <taxon>Bacteria</taxon>
        <taxon>Bacillati</taxon>
        <taxon>Bacillota</taxon>
        <taxon>Bacilli</taxon>
        <taxon>Bacillales</taxon>
        <taxon>Bacillaceae</taxon>
        <taxon>Bacillus</taxon>
    </lineage>
</organism>
<dbReference type="RefSeq" id="WP_019715072.1">
    <property type="nucleotide sequence ID" value="NZ_JALAOH010000090.1"/>
</dbReference>
<accession>A0AAP3CPF2</accession>
<sequence>MRLKTVINIFITFSLIILGALLGDGYKDRLYLLWLLSLILYALIIEYLLNKNSDLEVTITEAEGKVSALTITKNTHQNDGVLQASFFPKSVEEPIYSNEVFTIELYLTSIIELNRVPDLKLITENEWKVYNGQQEISFINYAERFEYNIGQPIILNRENKYIKYSFDVEISTPGVQKFYILFNNGEFNCELNNDLFIRPS</sequence>
<evidence type="ECO:0000313" key="2">
    <source>
        <dbReference type="EMBL" id="MCY8318760.1"/>
    </source>
</evidence>
<keyword evidence="1" id="KW-0812">Transmembrane</keyword>
<keyword evidence="1" id="KW-1133">Transmembrane helix</keyword>
<gene>
    <name evidence="2" type="ORF">MOC71_19035</name>
</gene>
<dbReference type="AlphaFoldDB" id="A0AAP3CPF2"/>
<feature type="transmembrane region" description="Helical" evidence="1">
    <location>
        <begin position="30"/>
        <end position="49"/>
    </location>
</feature>
<proteinExistence type="predicted"/>
<evidence type="ECO:0000313" key="3">
    <source>
        <dbReference type="Proteomes" id="UP001067121"/>
    </source>
</evidence>
<comment type="caution">
    <text evidence="2">The sequence shown here is derived from an EMBL/GenBank/DDBJ whole genome shotgun (WGS) entry which is preliminary data.</text>
</comment>
<keyword evidence="1" id="KW-0472">Membrane</keyword>
<dbReference type="EMBL" id="JALAOH010000090">
    <property type="protein sequence ID" value="MCY8318760.1"/>
    <property type="molecule type" value="Genomic_DNA"/>
</dbReference>